<proteinExistence type="predicted"/>
<dbReference type="InterPro" id="IPR043502">
    <property type="entry name" value="DNA/RNA_pol_sf"/>
</dbReference>
<protein>
    <recommendedName>
        <fullName evidence="1">Reverse transcriptase Ty1/copia-type domain-containing protein</fullName>
    </recommendedName>
</protein>
<evidence type="ECO:0000259" key="1">
    <source>
        <dbReference type="Pfam" id="PF07727"/>
    </source>
</evidence>
<dbReference type="AlphaFoldDB" id="A0A085NBK3"/>
<accession>A0A085NBK3</accession>
<sequence length="342" mass="38645">MATDTLSKLHFVQGNADQCLFSRLERDGSRTYVLLYVDDILVVGATPETTKKSARSWTSDVGNYLGIQIERERDGSFLLHQQSKIDRMLEHHGLLDCKPVATPMERGFLCMNEESAVMENDARYRQAVGSLLYITTVSRPDIAVAVGLLCRRVETPTVTDWKSVKRIMCYLSARKHFRFRVCSTTNLKLQCYVDADWAGDKLDRKSTTGFVFRLGSCTIAWSSHKQSTVALSSTEAEYVAASRACRELLWLRQLLQDLSMPADGPIVIFEDNLVCIKMVDSIRSGARTKHTGVCHHHVRDLRAQNIITLRYCPSNDMLSDIFTKPLSKDSFLRLRQLLGLVG</sequence>
<reference evidence="2" key="1">
    <citation type="journal article" date="2014" name="Nat. Genet.">
        <title>Genome and transcriptome of the porcine whipworm Trichuris suis.</title>
        <authorList>
            <person name="Jex A.R."/>
            <person name="Nejsum P."/>
            <person name="Schwarz E.M."/>
            <person name="Hu L."/>
            <person name="Young N.D."/>
            <person name="Hall R.S."/>
            <person name="Korhonen P.K."/>
            <person name="Liao S."/>
            <person name="Thamsborg S."/>
            <person name="Xia J."/>
            <person name="Xu P."/>
            <person name="Wang S."/>
            <person name="Scheerlinck J.P."/>
            <person name="Hofmann A."/>
            <person name="Sternberg P.W."/>
            <person name="Wang J."/>
            <person name="Gasser R.B."/>
        </authorList>
    </citation>
    <scope>NUCLEOTIDE SEQUENCE [LARGE SCALE GENOMIC DNA]</scope>
    <source>
        <strain evidence="2">DCEP-RM93F</strain>
    </source>
</reference>
<dbReference type="Pfam" id="PF07727">
    <property type="entry name" value="RVT_2"/>
    <property type="match status" value="1"/>
</dbReference>
<dbReference type="Proteomes" id="UP000030758">
    <property type="component" value="Unassembled WGS sequence"/>
</dbReference>
<name>A0A085NBK3_9BILA</name>
<dbReference type="PANTHER" id="PTHR11439:SF483">
    <property type="entry name" value="PEPTIDE SYNTHASE GLIP-LIKE, PUTATIVE (AFU_ORTHOLOGUE AFUA_3G12920)-RELATED"/>
    <property type="match status" value="1"/>
</dbReference>
<dbReference type="InterPro" id="IPR013103">
    <property type="entry name" value="RVT_2"/>
</dbReference>
<dbReference type="CDD" id="cd09272">
    <property type="entry name" value="RNase_HI_RT_Ty1"/>
    <property type="match status" value="1"/>
</dbReference>
<dbReference type="EMBL" id="KL367520">
    <property type="protein sequence ID" value="KFD66849.1"/>
    <property type="molecule type" value="Genomic_DNA"/>
</dbReference>
<dbReference type="SUPFAM" id="SSF56672">
    <property type="entry name" value="DNA/RNA polymerases"/>
    <property type="match status" value="1"/>
</dbReference>
<gene>
    <name evidence="2" type="ORF">M514_20993</name>
</gene>
<organism evidence="2">
    <name type="scientific">Trichuris suis</name>
    <name type="common">pig whipworm</name>
    <dbReference type="NCBI Taxonomy" id="68888"/>
    <lineage>
        <taxon>Eukaryota</taxon>
        <taxon>Metazoa</taxon>
        <taxon>Ecdysozoa</taxon>
        <taxon>Nematoda</taxon>
        <taxon>Enoplea</taxon>
        <taxon>Dorylaimia</taxon>
        <taxon>Trichinellida</taxon>
        <taxon>Trichuridae</taxon>
        <taxon>Trichuris</taxon>
    </lineage>
</organism>
<evidence type="ECO:0000313" key="2">
    <source>
        <dbReference type="EMBL" id="KFD66849.1"/>
    </source>
</evidence>
<feature type="domain" description="Reverse transcriptase Ty1/copia-type" evidence="1">
    <location>
        <begin position="3"/>
        <end position="105"/>
    </location>
</feature>
<dbReference type="PANTHER" id="PTHR11439">
    <property type="entry name" value="GAG-POL-RELATED RETROTRANSPOSON"/>
    <property type="match status" value="1"/>
</dbReference>